<evidence type="ECO:0000256" key="1">
    <source>
        <dbReference type="SAM" id="MobiDB-lite"/>
    </source>
</evidence>
<gene>
    <name evidence="2" type="ORF">PPL_08299</name>
</gene>
<accession>D3BHT5</accession>
<reference evidence="2 3" key="1">
    <citation type="journal article" date="2011" name="Genome Res.">
        <title>Phylogeny-wide analysis of social amoeba genomes highlights ancient origins for complex intercellular communication.</title>
        <authorList>
            <person name="Heidel A.J."/>
            <person name="Lawal H.M."/>
            <person name="Felder M."/>
            <person name="Schilde C."/>
            <person name="Helps N.R."/>
            <person name="Tunggal B."/>
            <person name="Rivero F."/>
            <person name="John U."/>
            <person name="Schleicher M."/>
            <person name="Eichinger L."/>
            <person name="Platzer M."/>
            <person name="Noegel A.A."/>
            <person name="Schaap P."/>
            <person name="Gloeckner G."/>
        </authorList>
    </citation>
    <scope>NUCLEOTIDE SEQUENCE [LARGE SCALE GENOMIC DNA]</scope>
    <source>
        <strain evidence="3">ATCC 26659 / Pp 5 / PN500</strain>
    </source>
</reference>
<dbReference type="InParanoid" id="D3BHT5"/>
<feature type="region of interest" description="Disordered" evidence="1">
    <location>
        <begin position="94"/>
        <end position="117"/>
    </location>
</feature>
<organism evidence="2 3">
    <name type="scientific">Heterostelium pallidum (strain ATCC 26659 / Pp 5 / PN500)</name>
    <name type="common">Cellular slime mold</name>
    <name type="synonym">Polysphondylium pallidum</name>
    <dbReference type="NCBI Taxonomy" id="670386"/>
    <lineage>
        <taxon>Eukaryota</taxon>
        <taxon>Amoebozoa</taxon>
        <taxon>Evosea</taxon>
        <taxon>Eumycetozoa</taxon>
        <taxon>Dictyostelia</taxon>
        <taxon>Acytosteliales</taxon>
        <taxon>Acytosteliaceae</taxon>
        <taxon>Heterostelium</taxon>
    </lineage>
</organism>
<dbReference type="RefSeq" id="XP_020430959.1">
    <property type="nucleotide sequence ID" value="XM_020579120.1"/>
</dbReference>
<dbReference type="GeneID" id="31363779"/>
<evidence type="ECO:0000313" key="2">
    <source>
        <dbReference type="EMBL" id="EFA78835.1"/>
    </source>
</evidence>
<dbReference type="Proteomes" id="UP000001396">
    <property type="component" value="Unassembled WGS sequence"/>
</dbReference>
<keyword evidence="3" id="KW-1185">Reference proteome</keyword>
<dbReference type="AlphaFoldDB" id="D3BHT5"/>
<comment type="caution">
    <text evidence="2">The sequence shown here is derived from an EMBL/GenBank/DDBJ whole genome shotgun (WGS) entry which is preliminary data.</text>
</comment>
<proteinExistence type="predicted"/>
<feature type="region of interest" description="Disordered" evidence="1">
    <location>
        <begin position="174"/>
        <end position="199"/>
    </location>
</feature>
<sequence>MRHMESFDYKLIISKDGKWQIDKDGETMLYNHDGSPTITNTISAHLKNKVSCRKRVHRAHCILMPRDETTMYNTKTQHGSEGDTQRYAEYLTSQEQSTSLTPLRSQYDDNNDDDNEANDYDAVVKVETSDVSENSDKEQINVQDDEEKSPIIRKKVITPTKAYKKSLRRFSGDHEVPKLQFEQTTTKKSSKKSTKQEKSTTTIYLYINHRNKVLTLLNIQ</sequence>
<name>D3BHT5_HETP5</name>
<evidence type="ECO:0000313" key="3">
    <source>
        <dbReference type="Proteomes" id="UP000001396"/>
    </source>
</evidence>
<feature type="compositionally biased region" description="Polar residues" evidence="1">
    <location>
        <begin position="94"/>
        <end position="104"/>
    </location>
</feature>
<dbReference type="EMBL" id="ADBJ01000037">
    <property type="protein sequence ID" value="EFA78835.1"/>
    <property type="molecule type" value="Genomic_DNA"/>
</dbReference>
<protein>
    <submittedName>
        <fullName evidence="2">Uncharacterized protein</fullName>
    </submittedName>
</protein>